<evidence type="ECO:0000256" key="8">
    <source>
        <dbReference type="ARBA" id="ARBA00022989"/>
    </source>
</evidence>
<keyword evidence="8 11" id="KW-1133">Transmembrane helix</keyword>
<comment type="similarity">
    <text evidence="10">Belongs to the ABC transporter superfamily. Siderophore-Fe(3+) uptake transporter (SIUT) (TC 3.A.1.21) family.</text>
</comment>
<evidence type="ECO:0000313" key="15">
    <source>
        <dbReference type="Proteomes" id="UP000001685"/>
    </source>
</evidence>
<dbReference type="PROSITE" id="PS50929">
    <property type="entry name" value="ABC_TM1F"/>
    <property type="match status" value="1"/>
</dbReference>
<dbReference type="eggNOG" id="COG1132">
    <property type="taxonomic scope" value="Bacteria"/>
</dbReference>
<keyword evidence="4" id="KW-0997">Cell inner membrane</keyword>
<evidence type="ECO:0000256" key="7">
    <source>
        <dbReference type="ARBA" id="ARBA00022840"/>
    </source>
</evidence>
<feature type="transmembrane region" description="Helical" evidence="11">
    <location>
        <begin position="66"/>
        <end position="87"/>
    </location>
</feature>
<feature type="transmembrane region" description="Helical" evidence="11">
    <location>
        <begin position="124"/>
        <end position="148"/>
    </location>
</feature>
<dbReference type="PANTHER" id="PTHR24221">
    <property type="entry name" value="ATP-BINDING CASSETTE SUB-FAMILY B"/>
    <property type="match status" value="1"/>
</dbReference>
<evidence type="ECO:0000259" key="13">
    <source>
        <dbReference type="PROSITE" id="PS50929"/>
    </source>
</evidence>
<gene>
    <name evidence="14" type="ordered locus">SGR_6391</name>
</gene>
<dbReference type="Pfam" id="PF00664">
    <property type="entry name" value="ABC_membrane"/>
    <property type="match status" value="1"/>
</dbReference>
<feature type="domain" description="ABC transmembrane type-1" evidence="13">
    <location>
        <begin position="20"/>
        <end position="298"/>
    </location>
</feature>
<keyword evidence="2" id="KW-0813">Transport</keyword>
<dbReference type="KEGG" id="sgr:SGR_6391"/>
<dbReference type="SMART" id="SM00382">
    <property type="entry name" value="AAA"/>
    <property type="match status" value="1"/>
</dbReference>
<evidence type="ECO:0000256" key="9">
    <source>
        <dbReference type="ARBA" id="ARBA00023136"/>
    </source>
</evidence>
<dbReference type="PATRIC" id="fig|455632.4.peg.6552"/>
<keyword evidence="3" id="KW-1003">Cell membrane</keyword>
<dbReference type="SUPFAM" id="SSF52540">
    <property type="entry name" value="P-loop containing nucleoside triphosphate hydrolases"/>
    <property type="match status" value="1"/>
</dbReference>
<accession>B1W5R3</accession>
<dbReference type="InterPro" id="IPR039421">
    <property type="entry name" value="Type_1_exporter"/>
</dbReference>
<keyword evidence="9 11" id="KW-0472">Membrane</keyword>
<keyword evidence="6" id="KW-0547">Nucleotide-binding</keyword>
<dbReference type="Gene3D" id="3.40.50.300">
    <property type="entry name" value="P-loop containing nucleotide triphosphate hydrolases"/>
    <property type="match status" value="1"/>
</dbReference>
<dbReference type="GO" id="GO:0034040">
    <property type="term" value="F:ATPase-coupled lipid transmembrane transporter activity"/>
    <property type="evidence" value="ECO:0007669"/>
    <property type="project" value="TreeGrafter"/>
</dbReference>
<dbReference type="InterPro" id="IPR003439">
    <property type="entry name" value="ABC_transporter-like_ATP-bd"/>
</dbReference>
<dbReference type="InterPro" id="IPR036640">
    <property type="entry name" value="ABC1_TM_sf"/>
</dbReference>
<dbReference type="GO" id="GO:0005886">
    <property type="term" value="C:plasma membrane"/>
    <property type="evidence" value="ECO:0007669"/>
    <property type="project" value="UniProtKB-SubCell"/>
</dbReference>
<dbReference type="HOGENOM" id="CLU_000604_84_9_11"/>
<dbReference type="FunFam" id="3.40.50.300:FF:000221">
    <property type="entry name" value="Multidrug ABC transporter ATP-binding protein"/>
    <property type="match status" value="1"/>
</dbReference>
<dbReference type="InterPro" id="IPR027417">
    <property type="entry name" value="P-loop_NTPase"/>
</dbReference>
<evidence type="ECO:0000256" key="1">
    <source>
        <dbReference type="ARBA" id="ARBA00004429"/>
    </source>
</evidence>
<dbReference type="AlphaFoldDB" id="B1W5R3"/>
<dbReference type="Proteomes" id="UP000001685">
    <property type="component" value="Chromosome"/>
</dbReference>
<evidence type="ECO:0000313" key="14">
    <source>
        <dbReference type="EMBL" id="BAG23220.1"/>
    </source>
</evidence>
<dbReference type="InterPro" id="IPR003593">
    <property type="entry name" value="AAA+_ATPase"/>
</dbReference>
<proteinExistence type="inferred from homology"/>
<feature type="transmembrane region" description="Helical" evidence="11">
    <location>
        <begin position="154"/>
        <end position="171"/>
    </location>
</feature>
<dbReference type="Gene3D" id="1.20.1560.10">
    <property type="entry name" value="ABC transporter type 1, transmembrane domain"/>
    <property type="match status" value="1"/>
</dbReference>
<dbReference type="RefSeq" id="WP_012381905.1">
    <property type="nucleotide sequence ID" value="NC_010572.1"/>
</dbReference>
<dbReference type="SUPFAM" id="SSF90123">
    <property type="entry name" value="ABC transporter transmembrane region"/>
    <property type="match status" value="1"/>
</dbReference>
<feature type="domain" description="ABC transporter" evidence="12">
    <location>
        <begin position="330"/>
        <end position="567"/>
    </location>
</feature>
<dbReference type="PROSITE" id="PS50893">
    <property type="entry name" value="ABC_TRANSPORTER_2"/>
    <property type="match status" value="1"/>
</dbReference>
<dbReference type="PANTHER" id="PTHR24221:SF654">
    <property type="entry name" value="ATP-BINDING CASSETTE SUB-FAMILY B MEMBER 6"/>
    <property type="match status" value="1"/>
</dbReference>
<sequence length="581" mass="62127">MIRRLYRLWPNPKLLARLWLLTAGQAVLQGLLLALLVPVLDAVVRPQPDVGAAAPWLALGAAGAVLYAGLSVVATPVGFAAAGTLAAQLRRRLMHHVSTLTLGWFTAEHKARLARAVTSDVGSAAHLAVTIGGPVITSTLLPATVVVVTFTVDWRMALLLCAIALVAYVALRRAARIAEIAEIELERAAAGVAGRAIELGQAQPVLRAAGHTEGTPRMRAALEDHRETYREGMRRARRPFFVYTGVIMAGFIAVLALAAELMLSGRVEVARAIALLVLAARFLEPLGQLIELIGALRALRNQIARIEELLSTPPLPVPAEPVRSIADAGVEFANVTFTYPGGDTPALEGVSLHCRPGTTTALVGPSGSGKTTATRLIARFFDIDSGELRVGGVDVRRLDPTALLDEIAIVFQDVYLFDDTIEDNLRLARPGATWDELREAASAARLDEVIEWLPAGWNTRVGEGGAQLSGGERQRVAIARAMLKRARIVLVDEAGSALDPENEAAITRAIANLGSDPERTVIVIAHRPATLATADHVVALDRGRVVEAGTRAELLRTGGAFARLSSQYERARHWRIARVDG</sequence>
<evidence type="ECO:0000256" key="3">
    <source>
        <dbReference type="ARBA" id="ARBA00022475"/>
    </source>
</evidence>
<keyword evidence="5 11" id="KW-0812">Transmembrane</keyword>
<dbReference type="InterPro" id="IPR011527">
    <property type="entry name" value="ABC1_TM_dom"/>
</dbReference>
<reference evidence="15" key="1">
    <citation type="journal article" date="2008" name="J. Bacteriol.">
        <title>Genome sequence of the streptomycin-producing microorganism Streptomyces griseus IFO 13350.</title>
        <authorList>
            <person name="Ohnishi Y."/>
            <person name="Ishikawa J."/>
            <person name="Hara H."/>
            <person name="Suzuki H."/>
            <person name="Ikenoya M."/>
            <person name="Ikeda H."/>
            <person name="Yamashita A."/>
            <person name="Hattori M."/>
            <person name="Horinouchi S."/>
        </authorList>
    </citation>
    <scope>NUCLEOTIDE SEQUENCE [LARGE SCALE GENOMIC DNA]</scope>
    <source>
        <strain evidence="15">JCM 4626 / NBRC 13350</strain>
    </source>
</reference>
<evidence type="ECO:0000256" key="2">
    <source>
        <dbReference type="ARBA" id="ARBA00022448"/>
    </source>
</evidence>
<dbReference type="InterPro" id="IPR017871">
    <property type="entry name" value="ABC_transporter-like_CS"/>
</dbReference>
<keyword evidence="7" id="KW-0067">ATP-binding</keyword>
<evidence type="ECO:0000256" key="5">
    <source>
        <dbReference type="ARBA" id="ARBA00022692"/>
    </source>
</evidence>
<dbReference type="EMBL" id="AP009493">
    <property type="protein sequence ID" value="BAG23220.1"/>
    <property type="molecule type" value="Genomic_DNA"/>
</dbReference>
<organism evidence="14 15">
    <name type="scientific">Streptomyces griseus subsp. griseus (strain JCM 4626 / CBS 651.72 / NBRC 13350 / KCC S-0626 / ISP 5235)</name>
    <dbReference type="NCBI Taxonomy" id="455632"/>
    <lineage>
        <taxon>Bacteria</taxon>
        <taxon>Bacillati</taxon>
        <taxon>Actinomycetota</taxon>
        <taxon>Actinomycetes</taxon>
        <taxon>Kitasatosporales</taxon>
        <taxon>Streptomycetaceae</taxon>
        <taxon>Streptomyces</taxon>
    </lineage>
</organism>
<evidence type="ECO:0000256" key="4">
    <source>
        <dbReference type="ARBA" id="ARBA00022519"/>
    </source>
</evidence>
<dbReference type="GO" id="GO:0005524">
    <property type="term" value="F:ATP binding"/>
    <property type="evidence" value="ECO:0007669"/>
    <property type="project" value="UniProtKB-KW"/>
</dbReference>
<dbReference type="GO" id="GO:0016887">
    <property type="term" value="F:ATP hydrolysis activity"/>
    <property type="evidence" value="ECO:0007669"/>
    <property type="project" value="InterPro"/>
</dbReference>
<feature type="transmembrane region" description="Helical" evidence="11">
    <location>
        <begin position="240"/>
        <end position="263"/>
    </location>
</feature>
<comment type="subcellular location">
    <subcellularLocation>
        <location evidence="1">Cell inner membrane</location>
        <topology evidence="1">Multi-pass membrane protein</topology>
    </subcellularLocation>
</comment>
<evidence type="ECO:0000256" key="10">
    <source>
        <dbReference type="ARBA" id="ARBA00023455"/>
    </source>
</evidence>
<dbReference type="GO" id="GO:0140359">
    <property type="term" value="F:ABC-type transporter activity"/>
    <property type="evidence" value="ECO:0007669"/>
    <property type="project" value="InterPro"/>
</dbReference>
<dbReference type="Pfam" id="PF00005">
    <property type="entry name" value="ABC_tran"/>
    <property type="match status" value="1"/>
</dbReference>
<protein>
    <submittedName>
        <fullName evidence="14">ABC transporter ATPase and permease component</fullName>
    </submittedName>
</protein>
<evidence type="ECO:0000256" key="6">
    <source>
        <dbReference type="ARBA" id="ARBA00022741"/>
    </source>
</evidence>
<evidence type="ECO:0000256" key="11">
    <source>
        <dbReference type="SAM" id="Phobius"/>
    </source>
</evidence>
<evidence type="ECO:0000259" key="12">
    <source>
        <dbReference type="PROSITE" id="PS50893"/>
    </source>
</evidence>
<dbReference type="PROSITE" id="PS00211">
    <property type="entry name" value="ABC_TRANSPORTER_1"/>
    <property type="match status" value="1"/>
</dbReference>
<name>B1W5R3_STRGG</name>